<proteinExistence type="predicted"/>
<feature type="transmembrane region" description="Helical" evidence="1">
    <location>
        <begin position="203"/>
        <end position="221"/>
    </location>
</feature>
<name>A0A0D6A473_9LACO</name>
<sequence>MTKSSSLFLQFFKKKSYWVHTIILIQFISVIFGALFFFLKNETGDVIGGSDPTVINRSLLALTKAFIISFPFANIVYLLISIWQNEKINRSQTWRLAAISDSKFYLDNSLSSFISYFYLLFLNLLEITILFLMTFVCSKGIRKAFNYSFQNFIKDMASWNWEYLFNWALLVILFGLSCYLIVSFLNFSSRSLIDFLPGIKSTIAVNFIRFLLIIIISWLLYKIINSIGPIVDIYNGVASAADINLRRVILEYFGFDLIILLVNTFIFSKFVEAKQNN</sequence>
<reference evidence="3 5" key="2">
    <citation type="submission" date="2019-09" db="EMBL/GenBank/DDBJ databases">
        <title>Genome sequencing of Lactobacillus acetotolerans.</title>
        <authorList>
            <person name="Kim K."/>
        </authorList>
    </citation>
    <scope>NUCLEOTIDE SEQUENCE [LARGE SCALE GENOMIC DNA]</scope>
    <source>
        <strain evidence="3 5">LA749</strain>
    </source>
</reference>
<reference evidence="2 4" key="1">
    <citation type="submission" date="2015-03" db="EMBL/GenBank/DDBJ databases">
        <title>Complete genome sequence of Lactobacillus acetotolerans NBRC 13120.</title>
        <authorList>
            <person name="Toh H."/>
            <person name="Morita H."/>
            <person name="Fujita N."/>
        </authorList>
    </citation>
    <scope>NUCLEOTIDE SEQUENCE [LARGE SCALE GENOMIC DNA]</scope>
    <source>
        <strain evidence="2 4">NBRC 13120</strain>
    </source>
</reference>
<evidence type="ECO:0000313" key="5">
    <source>
        <dbReference type="Proteomes" id="UP000325393"/>
    </source>
</evidence>
<feature type="transmembrane region" description="Helical" evidence="1">
    <location>
        <begin position="252"/>
        <end position="271"/>
    </location>
</feature>
<dbReference type="EMBL" id="AP014808">
    <property type="protein sequence ID" value="BAQ57245.1"/>
    <property type="molecule type" value="Genomic_DNA"/>
</dbReference>
<dbReference type="KEGG" id="lae:LBAT_0856"/>
<evidence type="ECO:0000256" key="1">
    <source>
        <dbReference type="SAM" id="Phobius"/>
    </source>
</evidence>
<keyword evidence="1" id="KW-0472">Membrane</keyword>
<feature type="transmembrane region" description="Helical" evidence="1">
    <location>
        <begin position="21"/>
        <end position="39"/>
    </location>
</feature>
<feature type="transmembrane region" description="Helical" evidence="1">
    <location>
        <begin position="59"/>
        <end position="80"/>
    </location>
</feature>
<dbReference type="OrthoDB" id="2323775at2"/>
<evidence type="ECO:0000313" key="3">
    <source>
        <dbReference type="EMBL" id="QFG51280.1"/>
    </source>
</evidence>
<dbReference type="STRING" id="1600.LBAT_0856"/>
<gene>
    <name evidence="3" type="ORF">LA749_04435</name>
    <name evidence="2" type="ORF">LBAT_0856</name>
</gene>
<organism evidence="2 4">
    <name type="scientific">Lactobacillus acetotolerans</name>
    <dbReference type="NCBI Taxonomy" id="1600"/>
    <lineage>
        <taxon>Bacteria</taxon>
        <taxon>Bacillati</taxon>
        <taxon>Bacillota</taxon>
        <taxon>Bacilli</taxon>
        <taxon>Lactobacillales</taxon>
        <taxon>Lactobacillaceae</taxon>
        <taxon>Lactobacillus</taxon>
    </lineage>
</organism>
<evidence type="ECO:0000313" key="4">
    <source>
        <dbReference type="Proteomes" id="UP000035709"/>
    </source>
</evidence>
<dbReference type="RefSeq" id="WP_056969635.1">
    <property type="nucleotide sequence ID" value="NZ_AP014808.1"/>
</dbReference>
<dbReference type="PATRIC" id="fig|1600.4.peg.878"/>
<keyword evidence="1" id="KW-0812">Transmembrane</keyword>
<dbReference type="Proteomes" id="UP000035709">
    <property type="component" value="Chromosome"/>
</dbReference>
<keyword evidence="4" id="KW-1185">Reference proteome</keyword>
<dbReference type="GeneID" id="78212229"/>
<accession>A0A0D6A473</accession>
<dbReference type="Proteomes" id="UP000325393">
    <property type="component" value="Chromosome"/>
</dbReference>
<dbReference type="AlphaFoldDB" id="A0A0D6A473"/>
<evidence type="ECO:0000313" key="2">
    <source>
        <dbReference type="EMBL" id="BAQ57245.1"/>
    </source>
</evidence>
<feature type="transmembrane region" description="Helical" evidence="1">
    <location>
        <begin position="164"/>
        <end position="182"/>
    </location>
</feature>
<feature type="transmembrane region" description="Helical" evidence="1">
    <location>
        <begin position="113"/>
        <end position="136"/>
    </location>
</feature>
<keyword evidence="1" id="KW-1133">Transmembrane helix</keyword>
<dbReference type="EMBL" id="CP044496">
    <property type="protein sequence ID" value="QFG51280.1"/>
    <property type="molecule type" value="Genomic_DNA"/>
</dbReference>
<protein>
    <submittedName>
        <fullName evidence="2">Uncharacterized protein</fullName>
    </submittedName>
</protein>